<reference evidence="1 2" key="1">
    <citation type="submission" date="2014-04" db="EMBL/GenBank/DDBJ databases">
        <authorList>
            <consortium name="DOE Joint Genome Institute"/>
            <person name="Kuo A."/>
            <person name="Kohler A."/>
            <person name="Nagy L.G."/>
            <person name="Floudas D."/>
            <person name="Copeland A."/>
            <person name="Barry K.W."/>
            <person name="Cichocki N."/>
            <person name="Veneault-Fourrey C."/>
            <person name="LaButti K."/>
            <person name="Lindquist E.A."/>
            <person name="Lipzen A."/>
            <person name="Lundell T."/>
            <person name="Morin E."/>
            <person name="Murat C."/>
            <person name="Sun H."/>
            <person name="Tunlid A."/>
            <person name="Henrissat B."/>
            <person name="Grigoriev I.V."/>
            <person name="Hibbett D.S."/>
            <person name="Martin F."/>
            <person name="Nordberg H.P."/>
            <person name="Cantor M.N."/>
            <person name="Hua S.X."/>
        </authorList>
    </citation>
    <scope>NUCLEOTIDE SEQUENCE [LARGE SCALE GENOMIC DNA]</scope>
    <source>
        <strain evidence="1 2">Foug A</strain>
    </source>
</reference>
<dbReference type="InParanoid" id="A0A0C3D1R7"/>
<name>A0A0C3D1R7_9AGAM</name>
<dbReference type="EMBL" id="KN822492">
    <property type="protein sequence ID" value="KIM50349.1"/>
    <property type="molecule type" value="Genomic_DNA"/>
</dbReference>
<protein>
    <submittedName>
        <fullName evidence="1">Uncharacterized protein</fullName>
    </submittedName>
</protein>
<evidence type="ECO:0000313" key="2">
    <source>
        <dbReference type="Proteomes" id="UP000053989"/>
    </source>
</evidence>
<reference evidence="2" key="2">
    <citation type="submission" date="2015-01" db="EMBL/GenBank/DDBJ databases">
        <title>Evolutionary Origins and Diversification of the Mycorrhizal Mutualists.</title>
        <authorList>
            <consortium name="DOE Joint Genome Institute"/>
            <consortium name="Mycorrhizal Genomics Consortium"/>
            <person name="Kohler A."/>
            <person name="Kuo A."/>
            <person name="Nagy L.G."/>
            <person name="Floudas D."/>
            <person name="Copeland A."/>
            <person name="Barry K.W."/>
            <person name="Cichocki N."/>
            <person name="Veneault-Fourrey C."/>
            <person name="LaButti K."/>
            <person name="Lindquist E.A."/>
            <person name="Lipzen A."/>
            <person name="Lundell T."/>
            <person name="Morin E."/>
            <person name="Murat C."/>
            <person name="Riley R."/>
            <person name="Ohm R."/>
            <person name="Sun H."/>
            <person name="Tunlid A."/>
            <person name="Henrissat B."/>
            <person name="Grigoriev I.V."/>
            <person name="Hibbett D.S."/>
            <person name="Martin F."/>
        </authorList>
    </citation>
    <scope>NUCLEOTIDE SEQUENCE [LARGE SCALE GENOMIC DNA]</scope>
    <source>
        <strain evidence="2">Foug A</strain>
    </source>
</reference>
<feature type="non-terminal residue" evidence="1">
    <location>
        <position position="118"/>
    </location>
</feature>
<dbReference type="HOGENOM" id="CLU_105533_0_0_1"/>
<dbReference type="Proteomes" id="UP000053989">
    <property type="component" value="Unassembled WGS sequence"/>
</dbReference>
<accession>A0A0C3D1R7</accession>
<evidence type="ECO:0000313" key="1">
    <source>
        <dbReference type="EMBL" id="KIM50349.1"/>
    </source>
</evidence>
<gene>
    <name evidence="1" type="ORF">SCLCIDRAFT_70916</name>
</gene>
<feature type="non-terminal residue" evidence="1">
    <location>
        <position position="1"/>
    </location>
</feature>
<sequence>RAALMKGGIIGRLAREALGDHADTVIRHGPSDDVLRTGTAIQLGEGYYWDDDLVEDEEQLICGVYKMSTGQHHVNTQQTADVSWWPKQSTWEGSGLDVGYWSSDDEAWYQKRLELIRN</sequence>
<proteinExistence type="predicted"/>
<dbReference type="OrthoDB" id="3270336at2759"/>
<dbReference type="AlphaFoldDB" id="A0A0C3D1R7"/>
<keyword evidence="2" id="KW-1185">Reference proteome</keyword>
<organism evidence="1 2">
    <name type="scientific">Scleroderma citrinum Foug A</name>
    <dbReference type="NCBI Taxonomy" id="1036808"/>
    <lineage>
        <taxon>Eukaryota</taxon>
        <taxon>Fungi</taxon>
        <taxon>Dikarya</taxon>
        <taxon>Basidiomycota</taxon>
        <taxon>Agaricomycotina</taxon>
        <taxon>Agaricomycetes</taxon>
        <taxon>Agaricomycetidae</taxon>
        <taxon>Boletales</taxon>
        <taxon>Sclerodermatineae</taxon>
        <taxon>Sclerodermataceae</taxon>
        <taxon>Scleroderma</taxon>
    </lineage>
</organism>